<dbReference type="SUPFAM" id="SSF47226">
    <property type="entry name" value="Histidine-containing phosphotransfer domain, HPT domain"/>
    <property type="match status" value="1"/>
</dbReference>
<keyword evidence="2" id="KW-0597">Phosphoprotein</keyword>
<dbReference type="STRING" id="1385369.N825_25540"/>
<dbReference type="PANTHER" id="PTHR43395:SF1">
    <property type="entry name" value="CHEMOTAXIS PROTEIN CHEA"/>
    <property type="match status" value="1"/>
</dbReference>
<dbReference type="GO" id="GO:0004672">
    <property type="term" value="F:protein kinase activity"/>
    <property type="evidence" value="ECO:0007669"/>
    <property type="project" value="UniProtKB-ARBA"/>
</dbReference>
<dbReference type="CDD" id="cd00088">
    <property type="entry name" value="HPT"/>
    <property type="match status" value="1"/>
</dbReference>
<dbReference type="PROSITE" id="PS50894">
    <property type="entry name" value="HPT"/>
    <property type="match status" value="1"/>
</dbReference>
<dbReference type="EMBL" id="AVFL01000036">
    <property type="protein sequence ID" value="EWY36801.1"/>
    <property type="molecule type" value="Genomic_DNA"/>
</dbReference>
<evidence type="ECO:0000256" key="1">
    <source>
        <dbReference type="ARBA" id="ARBA00023012"/>
    </source>
</evidence>
<dbReference type="GO" id="GO:0000160">
    <property type="term" value="P:phosphorelay signal transduction system"/>
    <property type="evidence" value="ECO:0007669"/>
    <property type="project" value="UniProtKB-KW"/>
</dbReference>
<comment type="caution">
    <text evidence="4">The sequence shown here is derived from an EMBL/GenBank/DDBJ whole genome shotgun (WGS) entry which is preliminary data.</text>
</comment>
<proteinExistence type="predicted"/>
<dbReference type="InterPro" id="IPR051315">
    <property type="entry name" value="Bact_Chemotaxis_CheA"/>
</dbReference>
<dbReference type="Gene3D" id="1.20.120.160">
    <property type="entry name" value="HPT domain"/>
    <property type="match status" value="1"/>
</dbReference>
<protein>
    <recommendedName>
        <fullName evidence="3">HPt domain-containing protein</fullName>
    </recommendedName>
</protein>
<dbReference type="Proteomes" id="UP000019486">
    <property type="component" value="Unassembled WGS sequence"/>
</dbReference>
<evidence type="ECO:0000313" key="5">
    <source>
        <dbReference type="Proteomes" id="UP000019486"/>
    </source>
</evidence>
<feature type="non-terminal residue" evidence="4">
    <location>
        <position position="299"/>
    </location>
</feature>
<keyword evidence="1" id="KW-0902">Two-component regulatory system</keyword>
<keyword evidence="5" id="KW-1185">Reference proteome</keyword>
<reference evidence="4 5" key="1">
    <citation type="submission" date="2013-08" db="EMBL/GenBank/DDBJ databases">
        <title>The genome sequence of Skermanella stibiiresistens.</title>
        <authorList>
            <person name="Zhu W."/>
            <person name="Wang G."/>
        </authorList>
    </citation>
    <scope>NUCLEOTIDE SEQUENCE [LARGE SCALE GENOMIC DNA]</scope>
    <source>
        <strain evidence="4 5">SB22</strain>
    </source>
</reference>
<dbReference type="SMART" id="SM00073">
    <property type="entry name" value="HPT"/>
    <property type="match status" value="1"/>
</dbReference>
<dbReference type="AlphaFoldDB" id="W9GVY2"/>
<evidence type="ECO:0000256" key="2">
    <source>
        <dbReference type="PROSITE-ProRule" id="PRU00110"/>
    </source>
</evidence>
<sequence length="299" mass="31995">MNALLEQFLLEGRDLIQQATRDLIALERTPSHDTLLTEVFRAFHTLKGSSGVFDVRPMTRVLHAAEEVLENARAGTAAIDGGLTDALLETLDQTARWLDALEMGDGLDDGADAVATGLVQRLRGVEAKGADVGTRDEDDPDAFTEAERRKGFEALKGLPAGAGLFRITYLPDRNCFFAGEDPLKLVRRLDGLVALRIQPREAWPAAEALDPFVCALRIDALAVGEESVVRQPFRLVTDQVRIGAVEAESLAPPEAADIVGSVLDEQRRLLADGGVAAGEVAGRWGSAAAAAANALRHEG</sequence>
<dbReference type="Pfam" id="PF01627">
    <property type="entry name" value="Hpt"/>
    <property type="match status" value="1"/>
</dbReference>
<dbReference type="PANTHER" id="PTHR43395">
    <property type="entry name" value="SENSOR HISTIDINE KINASE CHEA"/>
    <property type="match status" value="1"/>
</dbReference>
<feature type="domain" description="HPt" evidence="3">
    <location>
        <begin position="1"/>
        <end position="101"/>
    </location>
</feature>
<name>W9GVY2_9PROT</name>
<feature type="modified residue" description="Phosphohistidine" evidence="2">
    <location>
        <position position="44"/>
    </location>
</feature>
<organism evidence="4 5">
    <name type="scientific">Skermanella stibiiresistens SB22</name>
    <dbReference type="NCBI Taxonomy" id="1385369"/>
    <lineage>
        <taxon>Bacteria</taxon>
        <taxon>Pseudomonadati</taxon>
        <taxon>Pseudomonadota</taxon>
        <taxon>Alphaproteobacteria</taxon>
        <taxon>Rhodospirillales</taxon>
        <taxon>Azospirillaceae</taxon>
        <taxon>Skermanella</taxon>
    </lineage>
</organism>
<gene>
    <name evidence="4" type="ORF">N825_25540</name>
</gene>
<evidence type="ECO:0000259" key="3">
    <source>
        <dbReference type="PROSITE" id="PS50894"/>
    </source>
</evidence>
<accession>W9GVY2</accession>
<dbReference type="InterPro" id="IPR008207">
    <property type="entry name" value="Sig_transdc_His_kin_Hpt_dom"/>
</dbReference>
<dbReference type="InterPro" id="IPR036641">
    <property type="entry name" value="HPT_dom_sf"/>
</dbReference>
<dbReference type="RefSeq" id="WP_037460088.1">
    <property type="nucleotide sequence ID" value="NZ_AVFL01000036.1"/>
</dbReference>
<evidence type="ECO:0000313" key="4">
    <source>
        <dbReference type="EMBL" id="EWY36801.1"/>
    </source>
</evidence>